<feature type="region of interest" description="Disordered" evidence="2">
    <location>
        <begin position="14"/>
        <end position="33"/>
    </location>
</feature>
<evidence type="ECO:0000313" key="4">
    <source>
        <dbReference type="EMBL" id="CAK7905271.1"/>
    </source>
</evidence>
<dbReference type="PANTHER" id="PTHR37534">
    <property type="entry name" value="TRANSCRIPTIONAL ACTIVATOR PROTEIN UGA3"/>
    <property type="match status" value="1"/>
</dbReference>
<keyword evidence="5" id="KW-1185">Reference proteome</keyword>
<dbReference type="CDD" id="cd00067">
    <property type="entry name" value="GAL4"/>
    <property type="match status" value="1"/>
</dbReference>
<proteinExistence type="predicted"/>
<evidence type="ECO:0000313" key="5">
    <source>
        <dbReference type="Proteomes" id="UP001497600"/>
    </source>
</evidence>
<dbReference type="Proteomes" id="UP001497600">
    <property type="component" value="Chromosome D"/>
</dbReference>
<dbReference type="SMART" id="SM00066">
    <property type="entry name" value="GAL4"/>
    <property type="match status" value="1"/>
</dbReference>
<keyword evidence="1" id="KW-0539">Nucleus</keyword>
<feature type="domain" description="Zn(2)-C6 fungal-type" evidence="3">
    <location>
        <begin position="35"/>
        <end position="67"/>
    </location>
</feature>
<dbReference type="PANTHER" id="PTHR37534:SF46">
    <property type="entry name" value="ZN(II)2CYS6 TRANSCRIPTION FACTOR (EUROFUNG)"/>
    <property type="match status" value="1"/>
</dbReference>
<protein>
    <recommendedName>
        <fullName evidence="3">Zn(2)-C6 fungal-type domain-containing protein</fullName>
    </recommendedName>
</protein>
<dbReference type="InterPro" id="IPR036864">
    <property type="entry name" value="Zn2-C6_fun-type_DNA-bd_sf"/>
</dbReference>
<reference evidence="4 5" key="1">
    <citation type="submission" date="2024-01" db="EMBL/GenBank/DDBJ databases">
        <authorList>
            <consortium name="Genoscope - CEA"/>
            <person name="William W."/>
        </authorList>
    </citation>
    <scope>NUCLEOTIDE SEQUENCE [LARGE SCALE GENOMIC DNA]</scope>
    <source>
        <strain evidence="4 5">29B2s-10</strain>
    </source>
</reference>
<dbReference type="InterPro" id="IPR001138">
    <property type="entry name" value="Zn2Cys6_DnaBD"/>
</dbReference>
<feature type="compositionally biased region" description="Polar residues" evidence="2">
    <location>
        <begin position="14"/>
        <end position="25"/>
    </location>
</feature>
<dbReference type="Gene3D" id="4.10.240.10">
    <property type="entry name" value="Zn(2)-C6 fungal-type DNA-binding domain"/>
    <property type="match status" value="1"/>
</dbReference>
<evidence type="ECO:0000256" key="1">
    <source>
        <dbReference type="ARBA" id="ARBA00023242"/>
    </source>
</evidence>
<evidence type="ECO:0000259" key="3">
    <source>
        <dbReference type="PROSITE" id="PS50048"/>
    </source>
</evidence>
<organism evidence="4 5">
    <name type="scientific">[Candida] anglica</name>
    <dbReference type="NCBI Taxonomy" id="148631"/>
    <lineage>
        <taxon>Eukaryota</taxon>
        <taxon>Fungi</taxon>
        <taxon>Dikarya</taxon>
        <taxon>Ascomycota</taxon>
        <taxon>Saccharomycotina</taxon>
        <taxon>Pichiomycetes</taxon>
        <taxon>Debaryomycetaceae</taxon>
        <taxon>Kurtzmaniella</taxon>
    </lineage>
</organism>
<dbReference type="PROSITE" id="PS00463">
    <property type="entry name" value="ZN2_CY6_FUNGAL_1"/>
    <property type="match status" value="1"/>
</dbReference>
<gene>
    <name evidence="4" type="ORF">CAAN4_D13322</name>
</gene>
<dbReference type="PROSITE" id="PS50048">
    <property type="entry name" value="ZN2_CY6_FUNGAL_2"/>
    <property type="match status" value="1"/>
</dbReference>
<dbReference type="SUPFAM" id="SSF57701">
    <property type="entry name" value="Zn2/Cys6 DNA-binding domain"/>
    <property type="match status" value="1"/>
</dbReference>
<sequence>MSYKAYQQVLNLSTPKAATPVTKSETPTKRRTKSGCLTCRKRKKKCDEDVVDGKCQGCTRNFLECCWPEKPVSAAISTTPSPKIEFKTPKAPKTPLIQAAYPSPEMSPVFEGKIEHNEISKLELSKSHYKVTKPKKQTKPSTSPKTTFVITSFDKRNALVHVK</sequence>
<evidence type="ECO:0000256" key="2">
    <source>
        <dbReference type="SAM" id="MobiDB-lite"/>
    </source>
</evidence>
<dbReference type="EMBL" id="OZ004256">
    <property type="protein sequence ID" value="CAK7905271.1"/>
    <property type="molecule type" value="Genomic_DNA"/>
</dbReference>
<dbReference type="Pfam" id="PF00172">
    <property type="entry name" value="Zn_clus"/>
    <property type="match status" value="1"/>
</dbReference>
<name>A0ABP0EBR4_9ASCO</name>
<accession>A0ABP0EBR4</accession>